<reference evidence="2 3" key="1">
    <citation type="submission" date="2019-01" db="EMBL/GenBank/DDBJ databases">
        <title>Sinorhodobacter populi sp. nov. isolated from the symptomatic bark tissue of Populus euramericana canker.</title>
        <authorList>
            <person name="Xu G."/>
        </authorList>
    </citation>
    <scope>NUCLEOTIDE SEQUENCE [LARGE SCALE GENOMIC DNA]</scope>
    <source>
        <strain evidence="2 3">2D-5</strain>
    </source>
</reference>
<dbReference type="Proteomes" id="UP000285710">
    <property type="component" value="Unassembled WGS sequence"/>
</dbReference>
<proteinExistence type="predicted"/>
<sequence length="150" mass="16663">MKLVRRKGNPVRHGKAAAVLAVDHGAQIPAGGRETHDDLPPDQLVRDQPGRMPTRLIPTPVDGTPRAGAASSMFMRGDPGNPRRRRDGRSLRRISVMRPIESAVFDFNAQPREGLSGILLQIENSHFYATHLAAKMSRAETTNPLPYWRR</sequence>
<gene>
    <name evidence="2" type="ORF">D2T33_11775</name>
</gene>
<accession>A0A443ITI2</accession>
<feature type="region of interest" description="Disordered" evidence="1">
    <location>
        <begin position="47"/>
        <end position="90"/>
    </location>
</feature>
<comment type="caution">
    <text evidence="2">The sequence shown here is derived from an EMBL/GenBank/DDBJ whole genome shotgun (WGS) entry which is preliminary data.</text>
</comment>
<dbReference type="EMBL" id="SAUW01000011">
    <property type="protein sequence ID" value="RWR11008.1"/>
    <property type="molecule type" value="Genomic_DNA"/>
</dbReference>
<reference evidence="2 3" key="2">
    <citation type="submission" date="2019-01" db="EMBL/GenBank/DDBJ databases">
        <authorList>
            <person name="Li Y."/>
        </authorList>
    </citation>
    <scope>NUCLEOTIDE SEQUENCE [LARGE SCALE GENOMIC DNA]</scope>
    <source>
        <strain evidence="2 3">2D-5</strain>
    </source>
</reference>
<organism evidence="2 3">
    <name type="scientific">Paenirhodobacter populi</name>
    <dbReference type="NCBI Taxonomy" id="2306993"/>
    <lineage>
        <taxon>Bacteria</taxon>
        <taxon>Pseudomonadati</taxon>
        <taxon>Pseudomonadota</taxon>
        <taxon>Alphaproteobacteria</taxon>
        <taxon>Rhodobacterales</taxon>
        <taxon>Rhodobacter group</taxon>
        <taxon>Paenirhodobacter</taxon>
    </lineage>
</organism>
<keyword evidence="3" id="KW-1185">Reference proteome</keyword>
<protein>
    <submittedName>
        <fullName evidence="2">Uncharacterized protein</fullName>
    </submittedName>
</protein>
<dbReference type="AlphaFoldDB" id="A0A443ITI2"/>
<evidence type="ECO:0000313" key="3">
    <source>
        <dbReference type="Proteomes" id="UP000285710"/>
    </source>
</evidence>
<dbReference type="RefSeq" id="WP_128269899.1">
    <property type="nucleotide sequence ID" value="NZ_SAUW01000011.1"/>
</dbReference>
<evidence type="ECO:0000313" key="2">
    <source>
        <dbReference type="EMBL" id="RWR11008.1"/>
    </source>
</evidence>
<evidence type="ECO:0000256" key="1">
    <source>
        <dbReference type="SAM" id="MobiDB-lite"/>
    </source>
</evidence>
<name>A0A443ITI2_9RHOB</name>